<reference evidence="4 5" key="1">
    <citation type="submission" date="2023-10" db="EMBL/GenBank/DDBJ databases">
        <title>Wastewater isolates of ESBL- and carbapenemase-producing Gram-negative bacteria from New Zealand.</title>
        <authorList>
            <person name="Straub C."/>
            <person name="Weaver L."/>
            <person name="Cornelius A."/>
            <person name="Mcgill E."/>
            <person name="Dyet K."/>
            <person name="White L."/>
            <person name="Pattis I."/>
        </authorList>
    </citation>
    <scope>NUCLEOTIDE SEQUENCE [LARGE SCALE GENOMIC DNA]</scope>
    <source>
        <strain evidence="4 5">ESBL09</strain>
    </source>
</reference>
<dbReference type="SUPFAM" id="SSF53850">
    <property type="entry name" value="Periplasmic binding protein-like II"/>
    <property type="match status" value="1"/>
</dbReference>
<dbReference type="GO" id="GO:0030288">
    <property type="term" value="C:outer membrane-bounded periplasmic space"/>
    <property type="evidence" value="ECO:0007669"/>
    <property type="project" value="UniProtKB-ARBA"/>
</dbReference>
<dbReference type="PANTHER" id="PTHR43649:SF11">
    <property type="entry name" value="ABC TRANSPORTER SUBSTRATE-BINDING PROTEIN YESO-RELATED"/>
    <property type="match status" value="1"/>
</dbReference>
<proteinExistence type="inferred from homology"/>
<gene>
    <name evidence="4" type="ORF">V4836_07250</name>
</gene>
<evidence type="ECO:0000256" key="3">
    <source>
        <dbReference type="SAM" id="SignalP"/>
    </source>
</evidence>
<sequence>MKKIAFSLMLACSGMLCATPTFADDSDTVTLRVAWWGANSRHQNTLKTIRAFEQAHPNIKVKAEYTGWDGFVSRLSTQIAGKNEPDVMQLDWSWIQVFSRSGNGFYDLNQLSKEVGLDNYAGKLSTVTVNGKVQGLPVSLVAPILYYNTETWKKAGLAYPKTWDELFAAGHVFKEKLGDNYYPAIVTTSMELINSWMVQKYNQPMLNEKGEFTYSEAQWLEFVQVYQKLVAEHVLPSQKYIQSFGKAQPFEMKPWINGEFGGSNLMSSAVAKYEDTLAPPAKLEVGPYPLLPGAKDAGLFIKPSMIFAISRNTQHPKEAAMLLDFMVNQPEGVQLMGLERGFPVSKAAADFVLKTNMAQPNDPVITGLKLVESMPSDNVYVSPYFKNPEIEQYWLDLTQRIDYGKISAQDAAKEFERTAKRALRKHAPTK</sequence>
<comment type="caution">
    <text evidence="4">The sequence shown here is derived from an EMBL/GenBank/DDBJ whole genome shotgun (WGS) entry which is preliminary data.</text>
</comment>
<feature type="signal peptide" evidence="3">
    <location>
        <begin position="1"/>
        <end position="23"/>
    </location>
</feature>
<feature type="chain" id="PRO_5044248651" evidence="3">
    <location>
        <begin position="24"/>
        <end position="430"/>
    </location>
</feature>
<dbReference type="RefSeq" id="WP_035892916.1">
    <property type="nucleotide sequence ID" value="NZ_AP022665.1"/>
</dbReference>
<dbReference type="InterPro" id="IPR006059">
    <property type="entry name" value="SBP"/>
</dbReference>
<evidence type="ECO:0000313" key="4">
    <source>
        <dbReference type="EMBL" id="MEE9653951.1"/>
    </source>
</evidence>
<comment type="subcellular location">
    <subcellularLocation>
        <location evidence="1">Periplasm</location>
    </subcellularLocation>
</comment>
<dbReference type="AlphaFoldDB" id="A0AB35X588"/>
<name>A0AB35X588_9ENTR</name>
<dbReference type="PANTHER" id="PTHR43649">
    <property type="entry name" value="ARABINOSE-BINDING PROTEIN-RELATED"/>
    <property type="match status" value="1"/>
</dbReference>
<organism evidence="4 5">
    <name type="scientific">Kluyvera ascorbata</name>
    <dbReference type="NCBI Taxonomy" id="51288"/>
    <lineage>
        <taxon>Bacteria</taxon>
        <taxon>Pseudomonadati</taxon>
        <taxon>Pseudomonadota</taxon>
        <taxon>Gammaproteobacteria</taxon>
        <taxon>Enterobacterales</taxon>
        <taxon>Enterobacteriaceae</taxon>
        <taxon>Kluyvera</taxon>
    </lineage>
</organism>
<keyword evidence="3" id="KW-0732">Signal</keyword>
<evidence type="ECO:0000256" key="2">
    <source>
        <dbReference type="ARBA" id="ARBA00008520"/>
    </source>
</evidence>
<dbReference type="InterPro" id="IPR050490">
    <property type="entry name" value="Bact_solute-bd_prot1"/>
</dbReference>
<dbReference type="Gene3D" id="3.40.190.10">
    <property type="entry name" value="Periplasmic binding protein-like II"/>
    <property type="match status" value="2"/>
</dbReference>
<dbReference type="EMBL" id="JAZKKV010000001">
    <property type="protein sequence ID" value="MEE9653951.1"/>
    <property type="molecule type" value="Genomic_DNA"/>
</dbReference>
<keyword evidence="5" id="KW-1185">Reference proteome</keyword>
<evidence type="ECO:0000313" key="5">
    <source>
        <dbReference type="Proteomes" id="UP001331691"/>
    </source>
</evidence>
<comment type="similarity">
    <text evidence="2">Belongs to the bacterial solute-binding protein 1 family.</text>
</comment>
<dbReference type="Pfam" id="PF01547">
    <property type="entry name" value="SBP_bac_1"/>
    <property type="match status" value="1"/>
</dbReference>
<dbReference type="Proteomes" id="UP001331691">
    <property type="component" value="Unassembled WGS sequence"/>
</dbReference>
<evidence type="ECO:0000256" key="1">
    <source>
        <dbReference type="ARBA" id="ARBA00004418"/>
    </source>
</evidence>
<protein>
    <submittedName>
        <fullName evidence="4">ABC transporter substrate-binding protein</fullName>
    </submittedName>
</protein>
<accession>A0AB35X588</accession>